<organism evidence="3 4">
    <name type="scientific">Galleria mellonella</name>
    <name type="common">Greater wax moth</name>
    <dbReference type="NCBI Taxonomy" id="7137"/>
    <lineage>
        <taxon>Eukaryota</taxon>
        <taxon>Metazoa</taxon>
        <taxon>Ecdysozoa</taxon>
        <taxon>Arthropoda</taxon>
        <taxon>Hexapoda</taxon>
        <taxon>Insecta</taxon>
        <taxon>Pterygota</taxon>
        <taxon>Neoptera</taxon>
        <taxon>Endopterygota</taxon>
        <taxon>Lepidoptera</taxon>
        <taxon>Glossata</taxon>
        <taxon>Ditrysia</taxon>
        <taxon>Pyraloidea</taxon>
        <taxon>Pyralidae</taxon>
        <taxon>Galleriinae</taxon>
        <taxon>Galleria</taxon>
    </lineage>
</organism>
<feature type="domain" description="TTF-type" evidence="2">
    <location>
        <begin position="166"/>
        <end position="249"/>
    </location>
</feature>
<dbReference type="SUPFAM" id="SSF53098">
    <property type="entry name" value="Ribonuclease H-like"/>
    <property type="match status" value="1"/>
</dbReference>
<dbReference type="InterPro" id="IPR012337">
    <property type="entry name" value="RNaseH-like_sf"/>
</dbReference>
<dbReference type="Proteomes" id="UP001652740">
    <property type="component" value="Unplaced"/>
</dbReference>
<protein>
    <submittedName>
        <fullName evidence="4">Zinc finger MYM-type protein 1-like</fullName>
    </submittedName>
</protein>
<dbReference type="RefSeq" id="XP_052749927.1">
    <property type="nucleotide sequence ID" value="XM_052893967.1"/>
</dbReference>
<dbReference type="SMART" id="SM00597">
    <property type="entry name" value="ZnF_TTF"/>
    <property type="match status" value="1"/>
</dbReference>
<evidence type="ECO:0000313" key="3">
    <source>
        <dbReference type="Proteomes" id="UP001652740"/>
    </source>
</evidence>
<accession>A0ABM3MF83</accession>
<dbReference type="InterPro" id="IPR025398">
    <property type="entry name" value="DUF4371"/>
</dbReference>
<name>A0ABM3MF83_GALME</name>
<gene>
    <name evidence="4" type="primary">LOC128200469</name>
</gene>
<dbReference type="PANTHER" id="PTHR45749:SF35">
    <property type="entry name" value="AC-LIKE TRANSPOSASE-RELATED"/>
    <property type="match status" value="1"/>
</dbReference>
<feature type="compositionally biased region" description="Basic residues" evidence="1">
    <location>
        <begin position="10"/>
        <end position="21"/>
    </location>
</feature>
<keyword evidence="3" id="KW-1185">Reference proteome</keyword>
<reference evidence="4" key="1">
    <citation type="submission" date="2025-08" db="UniProtKB">
        <authorList>
            <consortium name="RefSeq"/>
        </authorList>
    </citation>
    <scope>IDENTIFICATION</scope>
    <source>
        <tissue evidence="4">Whole larvae</tissue>
    </source>
</reference>
<dbReference type="GeneID" id="128200469"/>
<evidence type="ECO:0000256" key="1">
    <source>
        <dbReference type="SAM" id="MobiDB-lite"/>
    </source>
</evidence>
<feature type="region of interest" description="Disordered" evidence="1">
    <location>
        <begin position="1"/>
        <end position="25"/>
    </location>
</feature>
<dbReference type="InterPro" id="IPR006580">
    <property type="entry name" value="Znf_TTF"/>
</dbReference>
<dbReference type="PANTHER" id="PTHR45749">
    <property type="match status" value="1"/>
</dbReference>
<dbReference type="Pfam" id="PF14291">
    <property type="entry name" value="DUF4371"/>
    <property type="match status" value="1"/>
</dbReference>
<proteinExistence type="predicted"/>
<evidence type="ECO:0000313" key="4">
    <source>
        <dbReference type="RefSeq" id="XP_052749927.1"/>
    </source>
</evidence>
<evidence type="ECO:0000259" key="2">
    <source>
        <dbReference type="SMART" id="SM00597"/>
    </source>
</evidence>
<sequence length="729" mass="83441">MSEHVDTFKRKPSGSKYRKRKAEKEKEFEKTKKFMNIGKYITTKNHDLNVASTSEIQANASVVESLSDKSDQLAVEEIVDEVSRSEETSCVTITDAAQDDTIGNVQQIQILDDVSSLVPNISDPATWPLTRNSKIIDHIITNGPVQTHIDNYPKNDTGRHFSNSHFTKKLANNEIIQRRWLIYSVSKNRVYCFCCRLFDSSSTSNLASEGYNDWKHLSEMLKVHESSTFHKKFYLSWIEAELRLKTGKTIDCQEQHLIRKETTRWNNILCRLMHITLYLAENNMAFRGTSDKLYTPNNGKFLGLVQLLAKFDPVMEEHLRLAVKGDVSDHYCGKDIQNELIELMGEKVKSEIISRAKKSKYYSIIADCTPDISHIEQLSLTIRFVDLSSDVDKISVKEHFIEFIPVNESTGERLTELIIDILNKYGLELNDCRGQGYDNGANMKGKNIGVQRRILDINPLAVYVPCGCHSYNLVLCDAAKSSVKSVTLFGVLQRLFTLFSASVHRWKILTDHLGLYTIKKLSDTRWEARIGSVKAVRYQISAVHDALITLAIETQQTDVQVSHEATTLAEQLKDFGFIVSLVVWYDILFQINVVSKSLQSTDMDLGKCTDMLKKCCNFLEEYRNTGFKSAILTAKELAEELEIEPVFRATTRIRRVKRQASETAQDEPITSPEKKFEVEFFNCLLDTTLTSLNERFEQLCEYSESWSFLYNLKQIPEKHDLIKLCSDHQ</sequence>